<evidence type="ECO:0000313" key="5">
    <source>
        <dbReference type="EMBL" id="BAQ68637.1"/>
    </source>
</evidence>
<name>A0A0D6B0J1_RHOSU</name>
<sequence>MTAAAPFEIFLAALPGLEPLLAEEARAAGFAAPAAVPGGVTVTGGWPEVWRANLVLRGASRVLARIGTFRAFHLAQLDKRAHKVDWAAVLRPDRPVRVEVQCRASKIYHARAAAQRIERAIAETLGAPIGGEEAIPLKVRIDDNLVTLSLDSSGEPLHRRGHKQAVGKAPLRETMAALLLRACGFDGQEPVLDPMCGSGTFPIEAAEIAAGLAPGRDRSFAFEDFANFDAEAWAAMKAPAPPIPAEARFFGSDRDDGAIRMATANAARAGVADRTDFRRQAVSDLIRPEGPAGLVMVNPPYGARIGDRKLLFALYGALGATLRDRFAGWRVGLVTSDEGLARATALPFLPPAPPVAHGGLKVRLFRTAPLP</sequence>
<dbReference type="PROSITE" id="PS01261">
    <property type="entry name" value="UPF0020"/>
    <property type="match status" value="1"/>
</dbReference>
<dbReference type="InterPro" id="IPR054170">
    <property type="entry name" value="RlmL_1st"/>
</dbReference>
<dbReference type="PATRIC" id="fig|35806.4.peg.1526"/>
<proteinExistence type="predicted"/>
<dbReference type="InterPro" id="IPR053943">
    <property type="entry name" value="RlmKL-like_Mtase_CS"/>
</dbReference>
<dbReference type="InterPro" id="IPR000241">
    <property type="entry name" value="RlmKL-like_Mtase"/>
</dbReference>
<feature type="domain" description="Ribosomal RNA large subunit methyltransferase K/L-like methyltransferase" evidence="3">
    <location>
        <begin position="160"/>
        <end position="343"/>
    </location>
</feature>
<dbReference type="InterPro" id="IPR029063">
    <property type="entry name" value="SAM-dependent_MTases_sf"/>
</dbReference>
<keyword evidence="1 5" id="KW-0489">Methyltransferase</keyword>
<dbReference type="PANTHER" id="PTHR47313">
    <property type="entry name" value="RIBOSOMAL RNA LARGE SUBUNIT METHYLTRANSFERASE K/L"/>
    <property type="match status" value="1"/>
</dbReference>
<evidence type="ECO:0000313" key="6">
    <source>
        <dbReference type="Proteomes" id="UP000064912"/>
    </source>
</evidence>
<dbReference type="KEGG" id="rsu:NHU_01479"/>
<gene>
    <name evidence="5" type="ORF">NHU_01479</name>
</gene>
<evidence type="ECO:0000256" key="1">
    <source>
        <dbReference type="ARBA" id="ARBA00022603"/>
    </source>
</evidence>
<dbReference type="Proteomes" id="UP000064912">
    <property type="component" value="Chromosome"/>
</dbReference>
<accession>A0A0D6B0J1</accession>
<dbReference type="GO" id="GO:0008990">
    <property type="term" value="F:rRNA (guanine-N2-)-methyltransferase activity"/>
    <property type="evidence" value="ECO:0007669"/>
    <property type="project" value="TreeGrafter"/>
</dbReference>
<protein>
    <submittedName>
        <fullName evidence="5">RNA methylase family protein</fullName>
    </submittedName>
</protein>
<dbReference type="Gene3D" id="3.40.50.150">
    <property type="entry name" value="Vaccinia Virus protein VP39"/>
    <property type="match status" value="1"/>
</dbReference>
<organism evidence="5 6">
    <name type="scientific">Rhodovulum sulfidophilum</name>
    <name type="common">Rhodobacter sulfidophilus</name>
    <dbReference type="NCBI Taxonomy" id="35806"/>
    <lineage>
        <taxon>Bacteria</taxon>
        <taxon>Pseudomonadati</taxon>
        <taxon>Pseudomonadota</taxon>
        <taxon>Alphaproteobacteria</taxon>
        <taxon>Rhodobacterales</taxon>
        <taxon>Paracoccaceae</taxon>
        <taxon>Rhodovulum</taxon>
    </lineage>
</organism>
<dbReference type="eggNOG" id="COG0116">
    <property type="taxonomic scope" value="Bacteria"/>
</dbReference>
<dbReference type="Pfam" id="PF22020">
    <property type="entry name" value="RlmL_1st"/>
    <property type="match status" value="1"/>
</dbReference>
<evidence type="ECO:0000259" key="3">
    <source>
        <dbReference type="Pfam" id="PF01170"/>
    </source>
</evidence>
<dbReference type="GO" id="GO:0070043">
    <property type="term" value="F:rRNA (guanine-N7-)-methyltransferase activity"/>
    <property type="evidence" value="ECO:0007669"/>
    <property type="project" value="TreeGrafter"/>
</dbReference>
<reference evidence="5 6" key="1">
    <citation type="submission" date="2015-02" db="EMBL/GenBank/DDBJ databases">
        <title>Genome sequene of Rhodovulum sulfidophilum DSM 2351.</title>
        <authorList>
            <person name="Nagao N."/>
        </authorList>
    </citation>
    <scope>NUCLEOTIDE SEQUENCE [LARGE SCALE GENOMIC DNA]</scope>
    <source>
        <strain evidence="5 6">DSM 2351</strain>
    </source>
</reference>
<keyword evidence="2" id="KW-0808">Transferase</keyword>
<dbReference type="AlphaFoldDB" id="A0A0D6B0J1"/>
<dbReference type="PANTHER" id="PTHR47313:SF1">
    <property type="entry name" value="RIBOSOMAL RNA LARGE SUBUNIT METHYLTRANSFERASE K_L"/>
    <property type="match status" value="1"/>
</dbReference>
<evidence type="ECO:0000256" key="2">
    <source>
        <dbReference type="ARBA" id="ARBA00022679"/>
    </source>
</evidence>
<evidence type="ECO:0000259" key="4">
    <source>
        <dbReference type="Pfam" id="PF22020"/>
    </source>
</evidence>
<dbReference type="SUPFAM" id="SSF53335">
    <property type="entry name" value="S-adenosyl-L-methionine-dependent methyltransferases"/>
    <property type="match status" value="1"/>
</dbReference>
<dbReference type="Gene3D" id="3.30.2130.30">
    <property type="match status" value="1"/>
</dbReference>
<feature type="domain" description="RlmL ferredoxin-like" evidence="4">
    <location>
        <begin position="8"/>
        <end position="63"/>
    </location>
</feature>
<dbReference type="Pfam" id="PF01170">
    <property type="entry name" value="UPF0020"/>
    <property type="match status" value="1"/>
</dbReference>
<dbReference type="CDD" id="cd11715">
    <property type="entry name" value="THUMP_AdoMetMT"/>
    <property type="match status" value="1"/>
</dbReference>
<dbReference type="EMBL" id="AP014800">
    <property type="protein sequence ID" value="BAQ68637.1"/>
    <property type="molecule type" value="Genomic_DNA"/>
</dbReference>